<comment type="similarity">
    <text evidence="2 8">Belongs to the PTPS family. QueD subfamily.</text>
</comment>
<evidence type="ECO:0000256" key="8">
    <source>
        <dbReference type="PIRNR" id="PIRNR006113"/>
    </source>
</evidence>
<proteinExistence type="inferred from homology"/>
<evidence type="ECO:0000256" key="5">
    <source>
        <dbReference type="ARBA" id="ARBA00022833"/>
    </source>
</evidence>
<organism evidence="9 10">
    <name type="scientific">Dyella acidisoli</name>
    <dbReference type="NCBI Taxonomy" id="1867834"/>
    <lineage>
        <taxon>Bacteria</taxon>
        <taxon>Pseudomonadati</taxon>
        <taxon>Pseudomonadota</taxon>
        <taxon>Gammaproteobacteria</taxon>
        <taxon>Lysobacterales</taxon>
        <taxon>Rhodanobacteraceae</taxon>
        <taxon>Dyella</taxon>
    </lineage>
</organism>
<comment type="pathway">
    <text evidence="1 8">Purine metabolism; 7-cyano-7-deazaguanine biosynthesis.</text>
</comment>
<dbReference type="InterPro" id="IPR007115">
    <property type="entry name" value="6-PTP_synth/QueD"/>
</dbReference>
<keyword evidence="4 8" id="KW-0479">Metal-binding</keyword>
<dbReference type="PANTHER" id="PTHR12589:SF7">
    <property type="entry name" value="6-PYRUVOYL TETRAHYDROBIOPTERIN SYNTHASE"/>
    <property type="match status" value="1"/>
</dbReference>
<keyword evidence="10" id="KW-1185">Reference proteome</keyword>
<evidence type="ECO:0000256" key="4">
    <source>
        <dbReference type="ARBA" id="ARBA00022723"/>
    </source>
</evidence>
<evidence type="ECO:0000313" key="10">
    <source>
        <dbReference type="Proteomes" id="UP001156670"/>
    </source>
</evidence>
<name>A0ABQ5XQ16_9GAMM</name>
<dbReference type="PANTHER" id="PTHR12589">
    <property type="entry name" value="PYRUVOYL TETRAHYDROBIOPTERIN SYNTHASE"/>
    <property type="match status" value="1"/>
</dbReference>
<dbReference type="InterPro" id="IPR038418">
    <property type="entry name" value="6-PTP_synth/QueD_sf"/>
</dbReference>
<sequence length="122" mass="13889">MAMHIFKVFQIEAAHRLPNVPAGHKCARLHGHSFRIEIHLRGEPDPQLGWVMDFADVKAAFAPLYEQLDHHYLNDIEGLENPTSEMLARWIWKRLEPTLSGLDKVVVHETCTSGASCSRDSF</sequence>
<evidence type="ECO:0000256" key="1">
    <source>
        <dbReference type="ARBA" id="ARBA00005061"/>
    </source>
</evidence>
<evidence type="ECO:0000256" key="3">
    <source>
        <dbReference type="ARBA" id="ARBA00018141"/>
    </source>
</evidence>
<dbReference type="EC" id="4.-.-.-" evidence="8"/>
<protein>
    <recommendedName>
        <fullName evidence="3 8">6-carboxy-5,6,7,8-tetrahydropterin synthase</fullName>
        <ecNumber evidence="8">4.-.-.-</ecNumber>
    </recommendedName>
</protein>
<evidence type="ECO:0000256" key="7">
    <source>
        <dbReference type="ARBA" id="ARBA00048807"/>
    </source>
</evidence>
<comment type="cofactor">
    <cofactor evidence="8">
        <name>Zn(2+)</name>
        <dbReference type="ChEBI" id="CHEBI:29105"/>
    </cofactor>
    <text evidence="8">Binds 1 zinc ion per subunit.</text>
</comment>
<evidence type="ECO:0000256" key="6">
    <source>
        <dbReference type="ARBA" id="ARBA00023239"/>
    </source>
</evidence>
<dbReference type="Proteomes" id="UP001156670">
    <property type="component" value="Unassembled WGS sequence"/>
</dbReference>
<gene>
    <name evidence="9" type="primary">ptps</name>
    <name evidence="9" type="ORF">GCM10007901_23120</name>
</gene>
<keyword evidence="5 8" id="KW-0862">Zinc</keyword>
<accession>A0ABQ5XQ16</accession>
<dbReference type="EMBL" id="BSOB01000018">
    <property type="protein sequence ID" value="GLQ93361.1"/>
    <property type="molecule type" value="Genomic_DNA"/>
</dbReference>
<evidence type="ECO:0000313" key="9">
    <source>
        <dbReference type="EMBL" id="GLQ93361.1"/>
    </source>
</evidence>
<dbReference type="Gene3D" id="3.30.479.10">
    <property type="entry name" value="6-pyruvoyl tetrahydropterin synthase/QueD"/>
    <property type="match status" value="1"/>
</dbReference>
<dbReference type="PIRSF" id="PIRSF006113">
    <property type="entry name" value="PTP_synth"/>
    <property type="match status" value="1"/>
</dbReference>
<reference evidence="10" key="1">
    <citation type="journal article" date="2019" name="Int. J. Syst. Evol. Microbiol.">
        <title>The Global Catalogue of Microorganisms (GCM) 10K type strain sequencing project: providing services to taxonomists for standard genome sequencing and annotation.</title>
        <authorList>
            <consortium name="The Broad Institute Genomics Platform"/>
            <consortium name="The Broad Institute Genome Sequencing Center for Infectious Disease"/>
            <person name="Wu L."/>
            <person name="Ma J."/>
        </authorList>
    </citation>
    <scope>NUCLEOTIDE SEQUENCE [LARGE SCALE GENOMIC DNA]</scope>
    <source>
        <strain evidence="10">NBRC 111980</strain>
    </source>
</reference>
<dbReference type="Pfam" id="PF01242">
    <property type="entry name" value="PTPS"/>
    <property type="match status" value="1"/>
</dbReference>
<dbReference type="NCBIfam" id="TIGR03367">
    <property type="entry name" value="queuosine_QueD"/>
    <property type="match status" value="1"/>
</dbReference>
<keyword evidence="6 8" id="KW-0456">Lyase</keyword>
<keyword evidence="8" id="KW-0671">Queuosine biosynthesis</keyword>
<comment type="catalytic activity">
    <reaction evidence="7 8">
        <text>7,8-dihydroneopterin 3'-triphosphate + H2O = 6-carboxy-5,6,7,8-tetrahydropterin + triphosphate + acetaldehyde + 2 H(+)</text>
        <dbReference type="Rhea" id="RHEA:27966"/>
        <dbReference type="ChEBI" id="CHEBI:15343"/>
        <dbReference type="ChEBI" id="CHEBI:15377"/>
        <dbReference type="ChEBI" id="CHEBI:15378"/>
        <dbReference type="ChEBI" id="CHEBI:18036"/>
        <dbReference type="ChEBI" id="CHEBI:58462"/>
        <dbReference type="ChEBI" id="CHEBI:61032"/>
        <dbReference type="EC" id="4.1.2.50"/>
    </reaction>
</comment>
<dbReference type="SUPFAM" id="SSF55620">
    <property type="entry name" value="Tetrahydrobiopterin biosynthesis enzymes-like"/>
    <property type="match status" value="1"/>
</dbReference>
<comment type="caution">
    <text evidence="9">The sequence shown here is derived from an EMBL/GenBank/DDBJ whole genome shotgun (WGS) entry which is preliminary data.</text>
</comment>
<evidence type="ECO:0000256" key="2">
    <source>
        <dbReference type="ARBA" id="ARBA00008900"/>
    </source>
</evidence>